<sequence length="244" mass="28386">MNKFIGIPCWLENRGKFISHEINNNFSKMVLDSGGIPIIIPQIYDKSFLDEYINMIDALILVGGSDISPYLYKEGPNRYLESTSPIRDEVEIYLLEKAVERKIPIFGICRGMQLINIFFGGNLYQDIYSQREDVFNHSDRENKNIIYYHDIEIKENSRLYDIFGPSLVVNTFHHQAIKKVAKDFKVTATADDGIIEAIEYEKNQFIMGIQFHPEFPEHNKNFYKLFDYFIGNISSLANSIDEEK</sequence>
<dbReference type="Proteomes" id="UP000595814">
    <property type="component" value="Chromosome"/>
</dbReference>
<name>A0AC61MSJ9_9FIRM</name>
<organism evidence="1 2">
    <name type="scientific">Miniphocaeibacter halophilus</name>
    <dbReference type="NCBI Taxonomy" id="2931922"/>
    <lineage>
        <taxon>Bacteria</taxon>
        <taxon>Bacillati</taxon>
        <taxon>Bacillota</taxon>
        <taxon>Tissierellia</taxon>
        <taxon>Tissierellales</taxon>
        <taxon>Peptoniphilaceae</taxon>
        <taxon>Miniphocaeibacter</taxon>
    </lineage>
</organism>
<gene>
    <name evidence="1" type="ORF">JFY71_03425</name>
</gene>
<evidence type="ECO:0000313" key="1">
    <source>
        <dbReference type="EMBL" id="QQK08604.1"/>
    </source>
</evidence>
<dbReference type="EMBL" id="CP066744">
    <property type="protein sequence ID" value="QQK08604.1"/>
    <property type="molecule type" value="Genomic_DNA"/>
</dbReference>
<protein>
    <submittedName>
        <fullName evidence="1">Gamma-glutamyl-gamma-aminobutyrate hydrolase family protein</fullName>
    </submittedName>
</protein>
<proteinExistence type="predicted"/>
<accession>A0AC61MSJ9</accession>
<keyword evidence="2" id="KW-1185">Reference proteome</keyword>
<reference evidence="1 2" key="1">
    <citation type="journal article" date="2022" name="Int. J. Syst. Evol. Microbiol.">
        <title>Miniphocaeibacter halophilus sp. nov., an ammonium-tolerant acetate-producing bacterium isolated from a biogas system.</title>
        <authorList>
            <person name="Schnurer A."/>
            <person name="Singh A."/>
            <person name="Bi S."/>
            <person name="Qiao W."/>
            <person name="Westerholm M."/>
        </authorList>
    </citation>
    <scope>NUCLEOTIDE SEQUENCE [LARGE SCALE GENOMIC DNA]</scope>
    <source>
        <strain evidence="1 2">AMB_01</strain>
    </source>
</reference>
<evidence type="ECO:0000313" key="2">
    <source>
        <dbReference type="Proteomes" id="UP000595814"/>
    </source>
</evidence>
<keyword evidence="1" id="KW-0378">Hydrolase</keyword>